<dbReference type="AlphaFoldDB" id="H1XSN1"/>
<dbReference type="SUPFAM" id="SSF49464">
    <property type="entry name" value="Carboxypeptidase regulatory domain-like"/>
    <property type="match status" value="1"/>
</dbReference>
<dbReference type="PANTHER" id="PTHR32552">
    <property type="entry name" value="FERRICHROME IRON RECEPTOR-RELATED"/>
    <property type="match status" value="1"/>
</dbReference>
<evidence type="ECO:0000256" key="12">
    <source>
        <dbReference type="RuleBase" id="RU003357"/>
    </source>
</evidence>
<dbReference type="Gene3D" id="2.170.130.10">
    <property type="entry name" value="TonB-dependent receptor, plug domain"/>
    <property type="match status" value="1"/>
</dbReference>
<keyword evidence="7" id="KW-0408">Iron</keyword>
<proteinExistence type="inferred from homology"/>
<dbReference type="KEGG" id="caby:Cabys_1842"/>
<keyword evidence="2" id="KW-0813">Transport</keyword>
<evidence type="ECO:0000256" key="11">
    <source>
        <dbReference type="ARBA" id="ARBA00023237"/>
    </source>
</evidence>
<evidence type="ECO:0000313" key="18">
    <source>
        <dbReference type="Proteomes" id="UP000183868"/>
    </source>
</evidence>
<evidence type="ECO:0000256" key="1">
    <source>
        <dbReference type="ARBA" id="ARBA00004571"/>
    </source>
</evidence>
<dbReference type="Proteomes" id="UP000183868">
    <property type="component" value="Chromosome"/>
</dbReference>
<evidence type="ECO:0000256" key="2">
    <source>
        <dbReference type="ARBA" id="ARBA00022448"/>
    </source>
</evidence>
<keyword evidence="11" id="KW-0998">Cell outer membrane</keyword>
<name>H1XSN1_CALAY</name>
<keyword evidence="3" id="KW-1134">Transmembrane beta strand</keyword>
<feature type="domain" description="TonB-dependent receptor plug" evidence="14">
    <location>
        <begin position="214"/>
        <end position="325"/>
    </location>
</feature>
<dbReference type="STRING" id="880073.Cabys_1842"/>
<dbReference type="PaxDb" id="880073-Calab_2972"/>
<dbReference type="HOGENOM" id="CLU_012070_0_0_0"/>
<comment type="similarity">
    <text evidence="12">Belongs to the TonB-dependent receptor family.</text>
</comment>
<keyword evidence="6" id="KW-0732">Signal</keyword>
<dbReference type="Proteomes" id="UP000004671">
    <property type="component" value="Chromosome"/>
</dbReference>
<dbReference type="InterPro" id="IPR039426">
    <property type="entry name" value="TonB-dep_rcpt-like"/>
</dbReference>
<feature type="domain" description="TonB-dependent receptor-like beta-barrel" evidence="13">
    <location>
        <begin position="410"/>
        <end position="940"/>
    </location>
</feature>
<dbReference type="InterPro" id="IPR012910">
    <property type="entry name" value="Plug_dom"/>
</dbReference>
<evidence type="ECO:0000313" key="16">
    <source>
        <dbReference type="EMBL" id="EHO42579.1"/>
    </source>
</evidence>
<dbReference type="SUPFAM" id="SSF56935">
    <property type="entry name" value="Porins"/>
    <property type="match status" value="1"/>
</dbReference>
<evidence type="ECO:0000256" key="9">
    <source>
        <dbReference type="ARBA" id="ARBA00023077"/>
    </source>
</evidence>
<dbReference type="EMBL" id="CM001402">
    <property type="protein sequence ID" value="EHO42579.1"/>
    <property type="molecule type" value="Genomic_DNA"/>
</dbReference>
<keyword evidence="9 12" id="KW-0798">TonB box</keyword>
<comment type="subcellular location">
    <subcellularLocation>
        <location evidence="1">Cell outer membrane</location>
        <topology evidence="1">Multi-pass membrane protein</topology>
    </subcellularLocation>
</comment>
<dbReference type="InParanoid" id="H1XSN1"/>
<evidence type="ECO:0000313" key="15">
    <source>
        <dbReference type="EMBL" id="APF18591.1"/>
    </source>
</evidence>
<dbReference type="EMBL" id="CP018099">
    <property type="protein sequence ID" value="APF18591.1"/>
    <property type="molecule type" value="Genomic_DNA"/>
</dbReference>
<dbReference type="Gene3D" id="2.60.40.1120">
    <property type="entry name" value="Carboxypeptidase-like, regulatory domain"/>
    <property type="match status" value="1"/>
</dbReference>
<dbReference type="InterPro" id="IPR008969">
    <property type="entry name" value="CarboxyPept-like_regulatory"/>
</dbReference>
<evidence type="ECO:0000256" key="7">
    <source>
        <dbReference type="ARBA" id="ARBA00023004"/>
    </source>
</evidence>
<protein>
    <submittedName>
        <fullName evidence="15">Outer membrane receptor protein, mostly Fe transport</fullName>
    </submittedName>
    <submittedName>
        <fullName evidence="16">TonB-dependent receptor</fullName>
    </submittedName>
</protein>
<dbReference type="Pfam" id="PF00593">
    <property type="entry name" value="TonB_dep_Rec_b-barrel"/>
    <property type="match status" value="1"/>
</dbReference>
<evidence type="ECO:0000256" key="4">
    <source>
        <dbReference type="ARBA" id="ARBA00022496"/>
    </source>
</evidence>
<dbReference type="GO" id="GO:0015344">
    <property type="term" value="F:siderophore uptake transmembrane transporter activity"/>
    <property type="evidence" value="ECO:0007669"/>
    <property type="project" value="TreeGrafter"/>
</dbReference>
<evidence type="ECO:0000256" key="8">
    <source>
        <dbReference type="ARBA" id="ARBA00023065"/>
    </source>
</evidence>
<dbReference type="eggNOG" id="COG4774">
    <property type="taxonomic scope" value="Bacteria"/>
</dbReference>
<gene>
    <name evidence="15" type="ORF">Cabys_1842</name>
    <name evidence="16" type="ORF">Calab_2972</name>
</gene>
<evidence type="ECO:0000313" key="17">
    <source>
        <dbReference type="Proteomes" id="UP000004671"/>
    </source>
</evidence>
<reference evidence="15 18" key="2">
    <citation type="submission" date="2016-11" db="EMBL/GenBank/DDBJ databases">
        <title>Genomic analysis of Caldithrix abyssi and proposal of a novel bacterial phylum Caldithrichaeota.</title>
        <authorList>
            <person name="Kublanov I."/>
            <person name="Sigalova O."/>
            <person name="Gavrilov S."/>
            <person name="Lebedinsky A."/>
            <person name="Ivanova N."/>
            <person name="Daum C."/>
            <person name="Reddy T."/>
            <person name="Klenk H.P."/>
            <person name="Goker M."/>
            <person name="Reva O."/>
            <person name="Miroshnichenko M."/>
            <person name="Kyprides N."/>
            <person name="Woyke T."/>
            <person name="Gelfand M."/>
        </authorList>
    </citation>
    <scope>NUCLEOTIDE SEQUENCE [LARGE SCALE GENOMIC DNA]</scope>
    <source>
        <strain evidence="15 18">LF13</strain>
    </source>
</reference>
<dbReference type="InterPro" id="IPR037066">
    <property type="entry name" value="Plug_dom_sf"/>
</dbReference>
<evidence type="ECO:0000256" key="10">
    <source>
        <dbReference type="ARBA" id="ARBA00023136"/>
    </source>
</evidence>
<dbReference type="Pfam" id="PF13620">
    <property type="entry name" value="CarboxypepD_reg"/>
    <property type="match status" value="1"/>
</dbReference>
<keyword evidence="17" id="KW-1185">Reference proteome</keyword>
<reference evidence="16 17" key="1">
    <citation type="submission" date="2011-09" db="EMBL/GenBank/DDBJ databases">
        <title>The permanent draft genome of Caldithrix abyssi DSM 13497.</title>
        <authorList>
            <consortium name="US DOE Joint Genome Institute (JGI-PGF)"/>
            <person name="Lucas S."/>
            <person name="Han J."/>
            <person name="Lapidus A."/>
            <person name="Bruce D."/>
            <person name="Goodwin L."/>
            <person name="Pitluck S."/>
            <person name="Peters L."/>
            <person name="Kyrpides N."/>
            <person name="Mavromatis K."/>
            <person name="Ivanova N."/>
            <person name="Mikhailova N."/>
            <person name="Chertkov O."/>
            <person name="Detter J.C."/>
            <person name="Tapia R."/>
            <person name="Han C."/>
            <person name="Land M."/>
            <person name="Hauser L."/>
            <person name="Markowitz V."/>
            <person name="Cheng J.-F."/>
            <person name="Hugenholtz P."/>
            <person name="Woyke T."/>
            <person name="Wu D."/>
            <person name="Spring S."/>
            <person name="Brambilla E."/>
            <person name="Klenk H.-P."/>
            <person name="Eisen J.A."/>
        </authorList>
    </citation>
    <scope>NUCLEOTIDE SEQUENCE [LARGE SCALE GENOMIC DNA]</scope>
    <source>
        <strain evidence="16 17">DSM 13497</strain>
    </source>
</reference>
<sequence>MRLLITTILCGKLLFVLAISQEISKNKPFIKSMDDSIEYQIPLEKVFRMLEKKYDVYFVYENQIVNGLKTPLIKEFSGNIFKDLQNILKKHHLQYKLVGKKTFVIIKKAFSKTSFGKIRGFVTDSDGNPLPGAEVILVNVKLMDIADNKGAYIFDELKKGEYLVSAQMIGYKAKSFLVKVPAGGIVDKNFFLEPDILDMEEIVTVACRNPFMKLESSVAITTANSKQIAERAPQSTAELLKVIPGFYVESSGGEVSNNLFPRGIPQDGSYRYVAMYEDGLPIFEAPELAFANIDIMMRLDESVKSMEGVRGGTSSIYASNAPGGVINFISKTGGNRREVIIKLSAGTHDFKRLDFNYGGPLSENFKFNVGGFFRHSQGVRSAHFTGNSGGQIKLNITRLFKKGYFRVYGKYLNDRNIFYLPIPLQNPNDPESIPGLNANYGTMTSVHAAKTSFPSPFGNIYQRDIRDGIHPELMSFTLEYVYDFGKGWSIQNNFRVMKTDIDFNAIFPLETPFNASFFADSIKHLSDKPEIARWEYRFVDNGAPIKNISSLNNNGLVALNGWWTISKPLKNFVNNLQINKKFGEHKISLAGYFSKYSAGDFWYWHNILTEVKDAPRLLDLVGLNADGEVVYQVTDNGFEQYGSFYVNAMSHATVYSTYFTDEWQATKKLRLDMGVRLESHLFKGKVENTRDDYIIGDGETEAERNVIFGDSTFRYYQHKFNEWAFSFGGNYSINHHLALYGRLSRGFRTPDFEQWIFSENRGKSQYIYQIEGGLKVASPQFSLFSSVFFSHINNIPFIDEVFKNGRIVHEKRFAKSRTIGLEFEAVFIPASGLHLNLIGTIQDPRLLELISNKIDPETGAVTYKNLSGNRVRRIPQFIIDFRPSYSYKGFNIFYSWQFIGERFVDDANTAVLPGYNLISAGASYKFFENKIRLGVNISNLTNTLGLTEGNPRIEQEFANRRQNVFMARPILGRFVNLSLTLTL</sequence>
<keyword evidence="4" id="KW-0410">Iron transport</keyword>
<accession>H1XSN1</accession>
<dbReference type="GO" id="GO:0009279">
    <property type="term" value="C:cell outer membrane"/>
    <property type="evidence" value="ECO:0007669"/>
    <property type="project" value="UniProtKB-SubCell"/>
</dbReference>
<evidence type="ECO:0000256" key="3">
    <source>
        <dbReference type="ARBA" id="ARBA00022452"/>
    </source>
</evidence>
<evidence type="ECO:0000256" key="5">
    <source>
        <dbReference type="ARBA" id="ARBA00022692"/>
    </source>
</evidence>
<keyword evidence="16" id="KW-0675">Receptor</keyword>
<dbReference type="PANTHER" id="PTHR32552:SF89">
    <property type="entry name" value="CATECHOLATE SIDEROPHORE RECEPTOR FIU"/>
    <property type="match status" value="1"/>
</dbReference>
<organism evidence="16 17">
    <name type="scientific">Caldithrix abyssi DSM 13497</name>
    <dbReference type="NCBI Taxonomy" id="880073"/>
    <lineage>
        <taxon>Bacteria</taxon>
        <taxon>Pseudomonadati</taxon>
        <taxon>Calditrichota</taxon>
        <taxon>Calditrichia</taxon>
        <taxon>Calditrichales</taxon>
        <taxon>Calditrichaceae</taxon>
        <taxon>Caldithrix</taxon>
    </lineage>
</organism>
<dbReference type="OrthoDB" id="9782587at2"/>
<keyword evidence="5" id="KW-0812">Transmembrane</keyword>
<dbReference type="InterPro" id="IPR000531">
    <property type="entry name" value="Beta-barrel_TonB"/>
</dbReference>
<dbReference type="Gene3D" id="2.40.170.20">
    <property type="entry name" value="TonB-dependent receptor, beta-barrel domain"/>
    <property type="match status" value="1"/>
</dbReference>
<evidence type="ECO:0000256" key="6">
    <source>
        <dbReference type="ARBA" id="ARBA00022729"/>
    </source>
</evidence>
<dbReference type="InterPro" id="IPR036942">
    <property type="entry name" value="Beta-barrel_TonB_sf"/>
</dbReference>
<keyword evidence="8" id="KW-0406">Ion transport</keyword>
<evidence type="ECO:0000259" key="14">
    <source>
        <dbReference type="Pfam" id="PF07715"/>
    </source>
</evidence>
<dbReference type="Pfam" id="PF07715">
    <property type="entry name" value="Plug"/>
    <property type="match status" value="1"/>
</dbReference>
<keyword evidence="10 12" id="KW-0472">Membrane</keyword>
<evidence type="ECO:0000259" key="13">
    <source>
        <dbReference type="Pfam" id="PF00593"/>
    </source>
</evidence>